<name>A0A397UAS8_9GLOM</name>
<protein>
    <submittedName>
        <fullName evidence="2">Uncharacterized protein</fullName>
    </submittedName>
</protein>
<dbReference type="OrthoDB" id="10642707at2759"/>
<evidence type="ECO:0000313" key="2">
    <source>
        <dbReference type="EMBL" id="RIB05849.1"/>
    </source>
</evidence>
<organism evidence="2 3">
    <name type="scientific">Gigaspora rosea</name>
    <dbReference type="NCBI Taxonomy" id="44941"/>
    <lineage>
        <taxon>Eukaryota</taxon>
        <taxon>Fungi</taxon>
        <taxon>Fungi incertae sedis</taxon>
        <taxon>Mucoromycota</taxon>
        <taxon>Glomeromycotina</taxon>
        <taxon>Glomeromycetes</taxon>
        <taxon>Diversisporales</taxon>
        <taxon>Gigasporaceae</taxon>
        <taxon>Gigaspora</taxon>
    </lineage>
</organism>
<evidence type="ECO:0000256" key="1">
    <source>
        <dbReference type="SAM" id="MobiDB-lite"/>
    </source>
</evidence>
<dbReference type="AlphaFoldDB" id="A0A397UAS8"/>
<keyword evidence="3" id="KW-1185">Reference proteome</keyword>
<reference evidence="2 3" key="1">
    <citation type="submission" date="2018-06" db="EMBL/GenBank/DDBJ databases">
        <title>Comparative genomics reveals the genomic features of Rhizophagus irregularis, R. cerebriforme, R. diaphanum and Gigaspora rosea, and their symbiotic lifestyle signature.</title>
        <authorList>
            <person name="Morin E."/>
            <person name="San Clemente H."/>
            <person name="Chen E.C.H."/>
            <person name="De La Providencia I."/>
            <person name="Hainaut M."/>
            <person name="Kuo A."/>
            <person name="Kohler A."/>
            <person name="Murat C."/>
            <person name="Tang N."/>
            <person name="Roy S."/>
            <person name="Loubradou J."/>
            <person name="Henrissat B."/>
            <person name="Grigoriev I.V."/>
            <person name="Corradi N."/>
            <person name="Roux C."/>
            <person name="Martin F.M."/>
        </authorList>
    </citation>
    <scope>NUCLEOTIDE SEQUENCE [LARGE SCALE GENOMIC DNA]</scope>
    <source>
        <strain evidence="2 3">DAOM 194757</strain>
    </source>
</reference>
<proteinExistence type="predicted"/>
<feature type="region of interest" description="Disordered" evidence="1">
    <location>
        <begin position="231"/>
        <end position="250"/>
    </location>
</feature>
<evidence type="ECO:0000313" key="3">
    <source>
        <dbReference type="Proteomes" id="UP000266673"/>
    </source>
</evidence>
<comment type="caution">
    <text evidence="2">The sequence shown here is derived from an EMBL/GenBank/DDBJ whole genome shotgun (WGS) entry which is preliminary data.</text>
</comment>
<sequence>MTNNRKNGEKGICDKKLIGENNKNNVDIETRKTAFNEYNIPVVFVTDSNQTRDDVDKKSLTIVLDVKVFRHDTMMKEMWMLSDNNVEIRKTVIDKYNLPVVEVESKRSIVDRTSARNVVDNPENANNRVYNKGHEKVIDRNKENNNNRLNVIVQTREEEIRKIEVNQYHIPDLGVKNNNNGDKAPDGRAKIDNIRMKSIEEICDKKSKYKYHHEDKSCNEESCHSKRLAESLMESEENKKEVDNTSNLESHEMNCNGQSWSCDAYAEF</sequence>
<accession>A0A397UAS8</accession>
<dbReference type="Proteomes" id="UP000266673">
    <property type="component" value="Unassembled WGS sequence"/>
</dbReference>
<gene>
    <name evidence="2" type="ORF">C2G38_2218523</name>
</gene>
<dbReference type="EMBL" id="QKWP01001908">
    <property type="protein sequence ID" value="RIB05849.1"/>
    <property type="molecule type" value="Genomic_DNA"/>
</dbReference>